<sequence>MKILFTQFTSLSRPVVKTYKKDFTKSIGAAMFHSKYQVLQVQSLQDFDIYLNQMSVFETITLGLPKSMSGVSKTAKEYNKVKNPDFIYRGKTQVKYLNDIYDYIDDIYSLYFIDIDYDKSQPKFFKMSTPQDVEESLYKLIPELQGVQLLIRPSSSAGIFNSVTGERRSDKPSWHIYFVVSHTTVINIDNLTEYIKRRSHREDVNLAYIKQSKSNANLERFYCDLAVADASRIIVEATPILEAPLQKEFTPSVITDGGVLNLSKIDFTSEPLYKTVHTKINSNKNNHSTLNTHPTHYTNNKSLQSRVLVCTDEDKERILSIYKYLKQTDKPIAKEFIQKLNDGVVSLLLQHLGYEVDANYKFKMREEKTHSASIRYDGYLRDFGSNFSGTIINFMMEVYSLKFIEVWNYLQNCFGKNKKLSIKTQVALPDAKAFEKSLQTQDKYKDS</sequence>
<reference evidence="1 2" key="1">
    <citation type="submission" date="2020-05" db="EMBL/GenBank/DDBJ databases">
        <title>Sulfurimonas marisnigri, sp. nov., and Sulfurimonas baltica, sp. nov., manganese oxide reducing chemolithoautotrophs of the class Epsilonproteobacteria isolated from the pelagic redoxclines of the Black and Baltic Seas and emended description of the genus Sulfurimonas.</title>
        <authorList>
            <person name="Henkel J.V."/>
            <person name="Laudan C."/>
            <person name="Werner J."/>
            <person name="Neu T."/>
            <person name="Plewe S."/>
            <person name="Sproer C."/>
            <person name="Bunk B."/>
            <person name="Schulz-Vogt H.N."/>
        </authorList>
    </citation>
    <scope>NUCLEOTIDE SEQUENCE [LARGE SCALE GENOMIC DNA]</scope>
    <source>
        <strain evidence="1 2">GD2</strain>
    </source>
</reference>
<dbReference type="RefSeq" id="WP_194371702.1">
    <property type="nucleotide sequence ID" value="NZ_CP054492.1"/>
</dbReference>
<dbReference type="EMBL" id="CP054492">
    <property type="protein sequence ID" value="QOY53037.1"/>
    <property type="molecule type" value="Genomic_DNA"/>
</dbReference>
<protein>
    <submittedName>
        <fullName evidence="1">Uncharacterized protein</fullName>
    </submittedName>
</protein>
<dbReference type="Proteomes" id="UP000593994">
    <property type="component" value="Chromosome"/>
</dbReference>
<gene>
    <name evidence="1" type="ORF">HUE88_04970</name>
</gene>
<name>A0A7S7RN77_9BACT</name>
<dbReference type="AlphaFoldDB" id="A0A7S7RN77"/>
<dbReference type="SUPFAM" id="SSF57783">
    <property type="entry name" value="Zinc beta-ribbon"/>
    <property type="match status" value="1"/>
</dbReference>
<evidence type="ECO:0000313" key="2">
    <source>
        <dbReference type="Proteomes" id="UP000593994"/>
    </source>
</evidence>
<evidence type="ECO:0000313" key="1">
    <source>
        <dbReference type="EMBL" id="QOY53037.1"/>
    </source>
</evidence>
<accession>A0A7S7RN77</accession>
<keyword evidence="2" id="KW-1185">Reference proteome</keyword>
<proteinExistence type="predicted"/>
<organism evidence="1 2">
    <name type="scientific">Candidatus Sulfurimonas baltica</name>
    <dbReference type="NCBI Taxonomy" id="2740404"/>
    <lineage>
        <taxon>Bacteria</taxon>
        <taxon>Pseudomonadati</taxon>
        <taxon>Campylobacterota</taxon>
        <taxon>Epsilonproteobacteria</taxon>
        <taxon>Campylobacterales</taxon>
        <taxon>Sulfurimonadaceae</taxon>
        <taxon>Sulfurimonas</taxon>
    </lineage>
</organism>
<dbReference type="KEGG" id="sbal:HUE88_04970"/>